<reference evidence="1 2" key="1">
    <citation type="submission" date="2019-03" db="EMBL/GenBank/DDBJ databases">
        <title>Genomic Encyclopedia of Type Strains, Phase IV (KMG-IV): sequencing the most valuable type-strain genomes for metagenomic binning, comparative biology and taxonomic classification.</title>
        <authorList>
            <person name="Goeker M."/>
        </authorList>
    </citation>
    <scope>NUCLEOTIDE SEQUENCE [LARGE SCALE GENOMIC DNA]</scope>
    <source>
        <strain evidence="1 2">DSM 24179</strain>
    </source>
</reference>
<dbReference type="EMBL" id="SLWK01000016">
    <property type="protein sequence ID" value="TCO05383.1"/>
    <property type="molecule type" value="Genomic_DNA"/>
</dbReference>
<dbReference type="OrthoDB" id="9799912at2"/>
<evidence type="ECO:0000313" key="1">
    <source>
        <dbReference type="EMBL" id="TCO05383.1"/>
    </source>
</evidence>
<organism evidence="1 2">
    <name type="scientific">Natronoflexus pectinivorans</name>
    <dbReference type="NCBI Taxonomy" id="682526"/>
    <lineage>
        <taxon>Bacteria</taxon>
        <taxon>Pseudomonadati</taxon>
        <taxon>Bacteroidota</taxon>
        <taxon>Bacteroidia</taxon>
        <taxon>Marinilabiliales</taxon>
        <taxon>Marinilabiliaceae</taxon>
        <taxon>Natronoflexus</taxon>
    </lineage>
</organism>
<evidence type="ECO:0000313" key="2">
    <source>
        <dbReference type="Proteomes" id="UP000295221"/>
    </source>
</evidence>
<keyword evidence="2" id="KW-1185">Reference proteome</keyword>
<name>A0A4R2GBY9_9BACT</name>
<gene>
    <name evidence="1" type="ORF">EV194_11615</name>
</gene>
<sequence length="98" mass="11747">MERVFAKSTLREFWERHPDSEQYLKTWYNTTMNSDWKNPNELKGSYANASILKESRIVFNIKGNSYRLVAKFNFEKQWVFVRFIGTHADYDKIDANTI</sequence>
<dbReference type="RefSeq" id="WP_132435046.1">
    <property type="nucleotide sequence ID" value="NZ_SLWK01000016.1"/>
</dbReference>
<dbReference type="GO" id="GO:0004519">
    <property type="term" value="F:endonuclease activity"/>
    <property type="evidence" value="ECO:0007669"/>
    <property type="project" value="InterPro"/>
</dbReference>
<dbReference type="GO" id="GO:0003723">
    <property type="term" value="F:RNA binding"/>
    <property type="evidence" value="ECO:0007669"/>
    <property type="project" value="InterPro"/>
</dbReference>
<dbReference type="Pfam" id="PF09907">
    <property type="entry name" value="HigB_toxin"/>
    <property type="match status" value="1"/>
</dbReference>
<dbReference type="AlphaFoldDB" id="A0A4R2GBY9"/>
<protein>
    <submittedName>
        <fullName evidence="1">mRNA interferase HigB</fullName>
    </submittedName>
</protein>
<accession>A0A4R2GBY9</accession>
<comment type="caution">
    <text evidence="1">The sequence shown here is derived from an EMBL/GenBank/DDBJ whole genome shotgun (WGS) entry which is preliminary data.</text>
</comment>
<dbReference type="InterPro" id="IPR018669">
    <property type="entry name" value="Toxin_HigB"/>
</dbReference>
<dbReference type="Proteomes" id="UP000295221">
    <property type="component" value="Unassembled WGS sequence"/>
</dbReference>
<dbReference type="GO" id="GO:0110001">
    <property type="term" value="C:toxin-antitoxin complex"/>
    <property type="evidence" value="ECO:0007669"/>
    <property type="project" value="InterPro"/>
</dbReference>
<proteinExistence type="predicted"/>